<dbReference type="Pfam" id="PF21880">
    <property type="entry name" value="DUF6916"/>
    <property type="match status" value="1"/>
</dbReference>
<dbReference type="STRING" id="758825.SAMN02982985_01491"/>
<proteinExistence type="predicted"/>
<protein>
    <recommendedName>
        <fullName evidence="1">DUF6916 domain-containing protein</fullName>
    </recommendedName>
</protein>
<name>A0A1I4KG43_9BURK</name>
<dbReference type="AlphaFoldDB" id="A0A1I4KG43"/>
<dbReference type="Proteomes" id="UP000199470">
    <property type="component" value="Unassembled WGS sequence"/>
</dbReference>
<reference evidence="2 3" key="1">
    <citation type="submission" date="2016-10" db="EMBL/GenBank/DDBJ databases">
        <authorList>
            <person name="de Groot N.N."/>
        </authorList>
    </citation>
    <scope>NUCLEOTIDE SEQUENCE [LARGE SCALE GENOMIC DNA]</scope>
    <source>
        <strain evidence="2 3">ATCC 43154</strain>
    </source>
</reference>
<organism evidence="2 3">
    <name type="scientific">Rugamonas rubra</name>
    <dbReference type="NCBI Taxonomy" id="758825"/>
    <lineage>
        <taxon>Bacteria</taxon>
        <taxon>Pseudomonadati</taxon>
        <taxon>Pseudomonadota</taxon>
        <taxon>Betaproteobacteria</taxon>
        <taxon>Burkholderiales</taxon>
        <taxon>Oxalobacteraceae</taxon>
        <taxon>Telluria group</taxon>
        <taxon>Rugamonas</taxon>
    </lineage>
</organism>
<gene>
    <name evidence="2" type="ORF">SAMN02982985_01491</name>
</gene>
<evidence type="ECO:0000313" key="2">
    <source>
        <dbReference type="EMBL" id="SFL77772.1"/>
    </source>
</evidence>
<accession>A0A1I4KG43</accession>
<dbReference type="RefSeq" id="WP_093385755.1">
    <property type="nucleotide sequence ID" value="NZ_FOTW01000007.1"/>
</dbReference>
<feature type="domain" description="DUF6916" evidence="1">
    <location>
        <begin position="9"/>
        <end position="95"/>
    </location>
</feature>
<sequence>MLPHAQAHTCAYFTALLNQHFQLPGSEGVVLQLIAAEPRGAALPGREAFSLLFSGPQPPLPQQIYTLRSEAAGTLEIFLVPVAGVGAAIHYEAVFS</sequence>
<dbReference type="EMBL" id="FOTW01000007">
    <property type="protein sequence ID" value="SFL77772.1"/>
    <property type="molecule type" value="Genomic_DNA"/>
</dbReference>
<evidence type="ECO:0000313" key="3">
    <source>
        <dbReference type="Proteomes" id="UP000199470"/>
    </source>
</evidence>
<evidence type="ECO:0000259" key="1">
    <source>
        <dbReference type="Pfam" id="PF21880"/>
    </source>
</evidence>
<keyword evidence="3" id="KW-1185">Reference proteome</keyword>
<dbReference type="InterPro" id="IPR054209">
    <property type="entry name" value="DUF6916"/>
</dbReference>
<dbReference type="OrthoDB" id="8780417at2"/>